<reference evidence="3" key="1">
    <citation type="journal article" date="2019" name="PLoS Negl. Trop. Dis.">
        <title>Revisiting the worldwide diversity of Leptospira species in the environment.</title>
        <authorList>
            <person name="Vincent A.T."/>
            <person name="Schiettekatte O."/>
            <person name="Bourhy P."/>
            <person name="Veyrier F.J."/>
            <person name="Picardeau M."/>
        </authorList>
    </citation>
    <scope>NUCLEOTIDE SEQUENCE [LARGE SCALE GENOMIC DNA]</scope>
    <source>
        <strain evidence="3">201702406</strain>
    </source>
</reference>
<organism evidence="2 3">
    <name type="scientific">Leptospira selangorensis</name>
    <dbReference type="NCBI Taxonomy" id="2484982"/>
    <lineage>
        <taxon>Bacteria</taxon>
        <taxon>Pseudomonadati</taxon>
        <taxon>Spirochaetota</taxon>
        <taxon>Spirochaetia</taxon>
        <taxon>Leptospirales</taxon>
        <taxon>Leptospiraceae</taxon>
        <taxon>Leptospira</taxon>
    </lineage>
</organism>
<feature type="transmembrane region" description="Helical" evidence="1">
    <location>
        <begin position="97"/>
        <end position="128"/>
    </location>
</feature>
<accession>A0ABY2NFY6</accession>
<comment type="caution">
    <text evidence="2">The sequence shown here is derived from an EMBL/GenBank/DDBJ whole genome shotgun (WGS) entry which is preliminary data.</text>
</comment>
<proteinExistence type="predicted"/>
<evidence type="ECO:0000313" key="2">
    <source>
        <dbReference type="EMBL" id="TGM25880.1"/>
    </source>
</evidence>
<dbReference type="EMBL" id="RQGU01000048">
    <property type="protein sequence ID" value="TGM25880.1"/>
    <property type="molecule type" value="Genomic_DNA"/>
</dbReference>
<keyword evidence="1" id="KW-0812">Transmembrane</keyword>
<feature type="transmembrane region" description="Helical" evidence="1">
    <location>
        <begin position="6"/>
        <end position="23"/>
    </location>
</feature>
<evidence type="ECO:0000256" key="1">
    <source>
        <dbReference type="SAM" id="Phobius"/>
    </source>
</evidence>
<protein>
    <submittedName>
        <fullName evidence="2">Uncharacterized protein</fullName>
    </submittedName>
</protein>
<name>A0ABY2NFY6_9LEPT</name>
<keyword evidence="1" id="KW-1133">Transmembrane helix</keyword>
<keyword evidence="3" id="KW-1185">Reference proteome</keyword>
<feature type="transmembrane region" description="Helical" evidence="1">
    <location>
        <begin position="28"/>
        <end position="44"/>
    </location>
</feature>
<gene>
    <name evidence="2" type="ORF">EHQ82_05065</name>
</gene>
<dbReference type="Proteomes" id="UP000298057">
    <property type="component" value="Unassembled WGS sequence"/>
</dbReference>
<dbReference type="RefSeq" id="WP_135626447.1">
    <property type="nucleotide sequence ID" value="NZ_RQGU01000048.1"/>
</dbReference>
<feature type="transmembrane region" description="Helical" evidence="1">
    <location>
        <begin position="56"/>
        <end position="76"/>
    </location>
</feature>
<evidence type="ECO:0000313" key="3">
    <source>
        <dbReference type="Proteomes" id="UP000298057"/>
    </source>
</evidence>
<keyword evidence="1" id="KW-0472">Membrane</keyword>
<sequence length="226" mass="26484">MILSTWFHTMVGVLGIGLVCFFFLPKRLYLPLFLVSAMIPYWFRSDLNDRFVFETTTFPLTTAYGMVGFGILWDWYELVFGTKDKENNLSIRRSIAFVGLLLILPIFHFADIQFRILISMLLIVAIFTPNHPKHYFLTGVSFFLWMITLYQSPHLFRHPYEEMWNPGEQTSTVANNGLLVAHHGFCEYYHFQFRKDCMSWTPDEKAINELSEGSKIYRLVKNSFGS</sequence>